<feature type="domain" description="Thiolase C-terminal" evidence="1">
    <location>
        <begin position="261"/>
        <end position="384"/>
    </location>
</feature>
<dbReference type="InterPro" id="IPR055140">
    <property type="entry name" value="Thiolase_C_2"/>
</dbReference>
<dbReference type="Proteomes" id="UP000283469">
    <property type="component" value="Unassembled WGS sequence"/>
</dbReference>
<protein>
    <submittedName>
        <fullName evidence="2">Thiolase family protein</fullName>
    </submittedName>
</protein>
<evidence type="ECO:0000313" key="2">
    <source>
        <dbReference type="EMBL" id="RJG52190.1"/>
    </source>
</evidence>
<dbReference type="PANTHER" id="PTHR42870">
    <property type="entry name" value="ACETYL-COA C-ACETYLTRANSFERASE"/>
    <property type="match status" value="1"/>
</dbReference>
<name>A0A418YM27_9SPHN</name>
<dbReference type="Gene3D" id="3.40.47.10">
    <property type="match status" value="1"/>
</dbReference>
<dbReference type="RefSeq" id="WP_119749860.1">
    <property type="nucleotide sequence ID" value="NZ_QVRA01000031.1"/>
</dbReference>
<evidence type="ECO:0000259" key="1">
    <source>
        <dbReference type="Pfam" id="PF22691"/>
    </source>
</evidence>
<dbReference type="InterPro" id="IPR016039">
    <property type="entry name" value="Thiolase-like"/>
</dbReference>
<accession>A0A418YM27</accession>
<reference evidence="2 3" key="1">
    <citation type="submission" date="2018-08" db="EMBL/GenBank/DDBJ databases">
        <title>Sphingobium sp. EO9.</title>
        <authorList>
            <person name="Park Y."/>
            <person name="Kim K.H."/>
            <person name="Jeon C.O."/>
        </authorList>
    </citation>
    <scope>NUCLEOTIDE SEQUENCE [LARGE SCALE GENOMIC DNA]</scope>
    <source>
        <strain evidence="2 3">EO9</strain>
    </source>
</reference>
<dbReference type="SUPFAM" id="SSF53901">
    <property type="entry name" value="Thiolase-like"/>
    <property type="match status" value="2"/>
</dbReference>
<dbReference type="AlphaFoldDB" id="A0A418YM27"/>
<organism evidence="2 3">
    <name type="scientific">Sphingobium terrigena</name>
    <dbReference type="NCBI Taxonomy" id="2304063"/>
    <lineage>
        <taxon>Bacteria</taxon>
        <taxon>Pseudomonadati</taxon>
        <taxon>Pseudomonadota</taxon>
        <taxon>Alphaproteobacteria</taxon>
        <taxon>Sphingomonadales</taxon>
        <taxon>Sphingomonadaceae</taxon>
        <taxon>Sphingobium</taxon>
    </lineage>
</organism>
<sequence>MTGHPIAAITGLGFSALSRKPGSSVRRLACDAVRDAAADGGLPLSSIDGLLLNRSPIEPFETLPLSVRRDLGLGDLRLLASIEGEGSSVVQMIQYAALAIQAGMAERVACVFADAPITANVNAGKTFAIALPITGIEDWESEIGFLGAAPAFALVAARYMALYGATPEDFGNWAIAERQWAMLNPRAFLKKPLSMDDYLASRPIARPLRMLDCAYPVNGAVAFIVGKVEVAAAARPPVYIHGMGQGHSGCPAFSDHEPEFDNGAAMAGRIAYAMAGVGPVDVSSAQFYAPFSCAGIVALENYGFCKRGEGAGFVSAGNIAPGGTLPVNTGGGMLSGFYLQGATSICEAVIQTRGEGGQRQVTNDVVLATGLGGRQEHHGALILSPHASLT</sequence>
<evidence type="ECO:0000313" key="3">
    <source>
        <dbReference type="Proteomes" id="UP000283469"/>
    </source>
</evidence>
<proteinExistence type="predicted"/>
<dbReference type="GO" id="GO:0016746">
    <property type="term" value="F:acyltransferase activity"/>
    <property type="evidence" value="ECO:0007669"/>
    <property type="project" value="InterPro"/>
</dbReference>
<dbReference type="EMBL" id="QVRA01000031">
    <property type="protein sequence ID" value="RJG52190.1"/>
    <property type="molecule type" value="Genomic_DNA"/>
</dbReference>
<comment type="caution">
    <text evidence="2">The sequence shown here is derived from an EMBL/GenBank/DDBJ whole genome shotgun (WGS) entry which is preliminary data.</text>
</comment>
<dbReference type="Pfam" id="PF22691">
    <property type="entry name" value="Thiolase_C_1"/>
    <property type="match status" value="1"/>
</dbReference>
<dbReference type="CDD" id="cd00829">
    <property type="entry name" value="SCP-x_thiolase"/>
    <property type="match status" value="1"/>
</dbReference>
<keyword evidence="3" id="KW-1185">Reference proteome</keyword>
<gene>
    <name evidence="2" type="ORF">D0Z70_21095</name>
</gene>
<dbReference type="OrthoDB" id="9790314at2"/>
<dbReference type="PANTHER" id="PTHR42870:SF1">
    <property type="entry name" value="NON-SPECIFIC LIPID-TRANSFER PROTEIN-LIKE 2"/>
    <property type="match status" value="1"/>
</dbReference>